<evidence type="ECO:0000313" key="18">
    <source>
        <dbReference type="EMBL" id="WPU46836.1"/>
    </source>
</evidence>
<sequence>MRNNQPVTQREHVLKDDHFLISRTDLKGRITYANPAFVEVSGFDHDELIGAPHNLVRHPDMPPAAFDDLWKTLKAGRHWRGVIKNRCKNGDHYWVNASVSPILEDGKTVGFVSMRTKPSQAEVERAEAVYARMNEGRSTRYALARGQLVRKGLTGWLGRLNVRSMRAKVMAMILVAGVLLLASGGVGLLGLERADGRLQALDRDGLQDVARLQQIDQLVTRSHQMLTSRAPVELLEQRGALITRLDDIETSLDSLWSAYRERALNHGDKADAFSDSLGTYLHEGMDQALDLLGSEDNFRVFADLPSHGEQMRDQGRELSSQVNALIKDKREAAATLADEASKAHQRMLTVLAATLGVGLLLLCVLGGLILRSLLRPLRTAEAFTLQIAAGNLAAESPSRQRDELGRLLDALDLMRKSLGSIVGDVSSGIERVAPAARDIATGNEELSARTEQQAASLQQTASSMEEMTTTVGHNADNARQASGLASDNASRTREAGELMQQLVATMGEITEGSRKMTEIIEVIDSIAFQTNILALNASVEAARAGEQGRGFAVVAGEVRNLAGRSASAAQEIKALIDGSSQQVEGGAALVQRAEASLGEVMEASTRVNDIMGEITAASEEQTNGIGQINQAVAEMDQVTQRNAARVQSSARAAAELDRQAKGLTLVASAFRLRGAGLETIPSRGEDGATPSTETAPTSTPADEPTETPRRERRADAAATEEWEAF</sequence>
<dbReference type="PROSITE" id="PS50112">
    <property type="entry name" value="PAS"/>
    <property type="match status" value="1"/>
</dbReference>
<dbReference type="Pfam" id="PF02203">
    <property type="entry name" value="TarH"/>
    <property type="match status" value="1"/>
</dbReference>
<reference evidence="17" key="2">
    <citation type="submission" date="2010-05" db="EMBL/GenBank/DDBJ databases">
        <title>Revision and reannotation of the Halomonas elongata DSM 2581(T) genome.</title>
        <authorList>
            <person name="Pfeiffer F."/>
            <person name="Bagyan I."/>
            <person name="Alfaro-Espinoza G."/>
            <person name="Zamora-Lagos M.A."/>
            <person name="Habermann B."/>
            <person name="Oesterhelt D."/>
            <person name="Kunte H.J."/>
        </authorList>
    </citation>
    <scope>NUCLEOTIDE SEQUENCE</scope>
    <source>
        <strain evidence="17">Type strain: DSM 2581</strain>
    </source>
</reference>
<evidence type="ECO:0000256" key="10">
    <source>
        <dbReference type="ARBA" id="ARBA00029447"/>
    </source>
</evidence>
<feature type="domain" description="PAS" evidence="15">
    <location>
        <begin position="25"/>
        <end position="76"/>
    </location>
</feature>
<dbReference type="GO" id="GO:0004888">
    <property type="term" value="F:transmembrane signaling receptor activity"/>
    <property type="evidence" value="ECO:0007669"/>
    <property type="project" value="InterPro"/>
</dbReference>
<dbReference type="Pfam" id="PF00672">
    <property type="entry name" value="HAMP"/>
    <property type="match status" value="1"/>
</dbReference>
<evidence type="ECO:0000313" key="19">
    <source>
        <dbReference type="Proteomes" id="UP000008707"/>
    </source>
</evidence>
<evidence type="ECO:0000259" key="14">
    <source>
        <dbReference type="PROSITE" id="PS50111"/>
    </source>
</evidence>
<keyword evidence="6 13" id="KW-0812">Transmembrane</keyword>
<dbReference type="GO" id="GO:0007165">
    <property type="term" value="P:signal transduction"/>
    <property type="evidence" value="ECO:0007669"/>
    <property type="project" value="UniProtKB-KW"/>
</dbReference>
<evidence type="ECO:0000256" key="11">
    <source>
        <dbReference type="PROSITE-ProRule" id="PRU00284"/>
    </source>
</evidence>
<comment type="similarity">
    <text evidence="10">Belongs to the methyl-accepting chemotaxis (MCP) protein family.</text>
</comment>
<evidence type="ECO:0000259" key="16">
    <source>
        <dbReference type="PROSITE" id="PS50885"/>
    </source>
</evidence>
<evidence type="ECO:0000256" key="13">
    <source>
        <dbReference type="SAM" id="Phobius"/>
    </source>
</evidence>
<dbReference type="EMBL" id="FN869568">
    <property type="protein sequence ID" value="CBV44222.1"/>
    <property type="molecule type" value="Genomic_DNA"/>
</dbReference>
<keyword evidence="7 13" id="KW-1133">Transmembrane helix</keyword>
<evidence type="ECO:0000256" key="1">
    <source>
        <dbReference type="ARBA" id="ARBA00004429"/>
    </source>
</evidence>
<feature type="compositionally biased region" description="Low complexity" evidence="12">
    <location>
        <begin position="688"/>
        <end position="702"/>
    </location>
</feature>
<dbReference type="FunFam" id="3.30.450.20:FF:000046">
    <property type="entry name" value="Aerotaxis sensor receptor"/>
    <property type="match status" value="1"/>
</dbReference>
<dbReference type="CDD" id="cd00130">
    <property type="entry name" value="PAS"/>
    <property type="match status" value="1"/>
</dbReference>
<keyword evidence="2" id="KW-1003">Cell membrane</keyword>
<dbReference type="OrthoDB" id="2489132at2"/>
<name>E1VBR5_HALED</name>
<feature type="transmembrane region" description="Helical" evidence="13">
    <location>
        <begin position="169"/>
        <end position="191"/>
    </location>
</feature>
<dbReference type="InterPro" id="IPR051310">
    <property type="entry name" value="MCP_chemotaxis"/>
</dbReference>
<evidence type="ECO:0000256" key="9">
    <source>
        <dbReference type="ARBA" id="ARBA00023224"/>
    </source>
</evidence>
<dbReference type="InterPro" id="IPR004089">
    <property type="entry name" value="MCPsignal_dom"/>
</dbReference>
<evidence type="ECO:0000256" key="7">
    <source>
        <dbReference type="ARBA" id="ARBA00022989"/>
    </source>
</evidence>
<dbReference type="InterPro" id="IPR001610">
    <property type="entry name" value="PAC"/>
</dbReference>
<dbReference type="SUPFAM" id="SSF55785">
    <property type="entry name" value="PYP-like sensor domain (PAS domain)"/>
    <property type="match status" value="1"/>
</dbReference>
<dbReference type="Gene3D" id="3.30.450.20">
    <property type="entry name" value="PAS domain"/>
    <property type="match status" value="1"/>
</dbReference>
<dbReference type="PANTHER" id="PTHR43531:SF14">
    <property type="entry name" value="METHYL-ACCEPTING CHEMOTAXIS PROTEIN I-RELATED"/>
    <property type="match status" value="1"/>
</dbReference>
<protein>
    <submittedName>
        <fullName evidence="18">Methyl-accepting chemotaxis protein</fullName>
    </submittedName>
    <submittedName>
        <fullName evidence="17">Methyl-accepting chemotaxis sensory transducer</fullName>
    </submittedName>
</protein>
<dbReference type="Proteomes" id="UP001322512">
    <property type="component" value="Chromosome"/>
</dbReference>
<dbReference type="PROSITE" id="PS50885">
    <property type="entry name" value="HAMP"/>
    <property type="match status" value="1"/>
</dbReference>
<dbReference type="SMART" id="SM00283">
    <property type="entry name" value="MA"/>
    <property type="match status" value="1"/>
</dbReference>
<keyword evidence="8 13" id="KW-0472">Membrane</keyword>
<keyword evidence="20" id="KW-1185">Reference proteome</keyword>
<dbReference type="PROSITE" id="PS50111">
    <property type="entry name" value="CHEMOTAXIS_TRANSDUC_2"/>
    <property type="match status" value="1"/>
</dbReference>
<reference evidence="19" key="3">
    <citation type="journal article" date="2011" name="Environ. Microbiol.">
        <title>A blueprint of ectoine metabolism from the genome of the industrial producer Halomonas elongata DSM 2581(T).</title>
        <authorList>
            <person name="Schwibbert K."/>
            <person name="Marin-Sanguino A."/>
            <person name="Bagyan I."/>
            <person name="Heidrich G."/>
            <person name="Lentzen G."/>
            <person name="Seitz H."/>
            <person name="Rampp M."/>
            <person name="Schuster S.C."/>
            <person name="Klenk H.P."/>
            <person name="Pfeiffer F."/>
            <person name="Oesterhelt D."/>
            <person name="Kunte H.J."/>
        </authorList>
    </citation>
    <scope>NUCLEOTIDE SEQUENCE [LARGE SCALE GENOMIC DNA]</scope>
    <source>
        <strain evidence="19">ATCC 33173 / DSM 2581 / NBRC 15536 / NCIMB 2198 / 1H9</strain>
    </source>
</reference>
<dbReference type="PANTHER" id="PTHR43531">
    <property type="entry name" value="PROTEIN ICFG"/>
    <property type="match status" value="1"/>
</dbReference>
<evidence type="ECO:0000256" key="6">
    <source>
        <dbReference type="ARBA" id="ARBA00022692"/>
    </source>
</evidence>
<dbReference type="Gene3D" id="1.10.287.950">
    <property type="entry name" value="Methyl-accepting chemotaxis protein"/>
    <property type="match status" value="1"/>
</dbReference>
<comment type="subcellular location">
    <subcellularLocation>
        <location evidence="1">Cell inner membrane</location>
        <topology evidence="1">Multi-pass membrane protein</topology>
    </subcellularLocation>
</comment>
<dbReference type="InterPro" id="IPR013655">
    <property type="entry name" value="PAS_fold_3"/>
</dbReference>
<dbReference type="EMBL" id="CP139472">
    <property type="protein sequence ID" value="WPU46836.1"/>
    <property type="molecule type" value="Genomic_DNA"/>
</dbReference>
<dbReference type="RefSeq" id="WP_013334092.1">
    <property type="nucleotide sequence ID" value="NC_014532.2"/>
</dbReference>
<dbReference type="SMART" id="SM00086">
    <property type="entry name" value="PAC"/>
    <property type="match status" value="1"/>
</dbReference>
<dbReference type="NCBIfam" id="TIGR00229">
    <property type="entry name" value="sensory_box"/>
    <property type="match status" value="1"/>
</dbReference>
<dbReference type="FunFam" id="1.10.287.950:FF:000001">
    <property type="entry name" value="Methyl-accepting chemotaxis sensory transducer"/>
    <property type="match status" value="1"/>
</dbReference>
<proteinExistence type="inferred from homology"/>
<dbReference type="KEGG" id="hel:HELO_4338"/>
<dbReference type="HOGENOM" id="CLU_000445_107_26_6"/>
<dbReference type="GO" id="GO:0005886">
    <property type="term" value="C:plasma membrane"/>
    <property type="evidence" value="ECO:0007669"/>
    <property type="project" value="UniProtKB-SubCell"/>
</dbReference>
<dbReference type="Pfam" id="PF00015">
    <property type="entry name" value="MCPsignal"/>
    <property type="match status" value="1"/>
</dbReference>
<evidence type="ECO:0000256" key="8">
    <source>
        <dbReference type="ARBA" id="ARBA00023136"/>
    </source>
</evidence>
<dbReference type="CDD" id="cd06225">
    <property type="entry name" value="HAMP"/>
    <property type="match status" value="1"/>
</dbReference>
<evidence type="ECO:0000256" key="12">
    <source>
        <dbReference type="SAM" id="MobiDB-lite"/>
    </source>
</evidence>
<feature type="compositionally biased region" description="Basic and acidic residues" evidence="12">
    <location>
        <begin position="706"/>
        <end position="715"/>
    </location>
</feature>
<dbReference type="SMART" id="SM00304">
    <property type="entry name" value="HAMP"/>
    <property type="match status" value="1"/>
</dbReference>
<evidence type="ECO:0000259" key="15">
    <source>
        <dbReference type="PROSITE" id="PS50112"/>
    </source>
</evidence>
<dbReference type="GO" id="GO:0052131">
    <property type="term" value="P:positive aerotaxis"/>
    <property type="evidence" value="ECO:0007669"/>
    <property type="project" value="UniProtKB-ARBA"/>
</dbReference>
<gene>
    <name evidence="17" type="ordered locus">HELO_4338</name>
    <name evidence="18" type="ORF">SR933_16540</name>
</gene>
<feature type="domain" description="Methyl-accepting transducer" evidence="14">
    <location>
        <begin position="428"/>
        <end position="657"/>
    </location>
</feature>
<evidence type="ECO:0000313" key="17">
    <source>
        <dbReference type="EMBL" id="CBV44222.1"/>
    </source>
</evidence>
<evidence type="ECO:0000256" key="2">
    <source>
        <dbReference type="ARBA" id="ARBA00022475"/>
    </source>
</evidence>
<evidence type="ECO:0000256" key="5">
    <source>
        <dbReference type="ARBA" id="ARBA00022519"/>
    </source>
</evidence>
<dbReference type="SMART" id="SM00091">
    <property type="entry name" value="PAS"/>
    <property type="match status" value="1"/>
</dbReference>
<keyword evidence="3" id="KW-0488">Methylation</keyword>
<dbReference type="Pfam" id="PF08447">
    <property type="entry name" value="PAS_3"/>
    <property type="match status" value="1"/>
</dbReference>
<evidence type="ECO:0000256" key="3">
    <source>
        <dbReference type="ARBA" id="ARBA00022481"/>
    </source>
</evidence>
<dbReference type="STRING" id="768066.HELO_4338"/>
<feature type="region of interest" description="Disordered" evidence="12">
    <location>
        <begin position="677"/>
        <end position="725"/>
    </location>
</feature>
<dbReference type="AlphaFoldDB" id="E1VBR5"/>
<keyword evidence="9 11" id="KW-0807">Transducer</keyword>
<dbReference type="SUPFAM" id="SSF58104">
    <property type="entry name" value="Methyl-accepting chemotaxis protein (MCP) signaling domain"/>
    <property type="match status" value="1"/>
</dbReference>
<organism evidence="17 19">
    <name type="scientific">Halomonas elongata (strain ATCC 33173 / DSM 2581 / NBRC 15536 / NCIMB 2198 / 1H9)</name>
    <dbReference type="NCBI Taxonomy" id="768066"/>
    <lineage>
        <taxon>Bacteria</taxon>
        <taxon>Pseudomonadati</taxon>
        <taxon>Pseudomonadota</taxon>
        <taxon>Gammaproteobacteria</taxon>
        <taxon>Oceanospirillales</taxon>
        <taxon>Halomonadaceae</taxon>
        <taxon>Halomonas</taxon>
    </lineage>
</organism>
<feature type="transmembrane region" description="Helical" evidence="13">
    <location>
        <begin position="347"/>
        <end position="370"/>
    </location>
</feature>
<evidence type="ECO:0000256" key="4">
    <source>
        <dbReference type="ARBA" id="ARBA00022500"/>
    </source>
</evidence>
<dbReference type="InterPro" id="IPR004090">
    <property type="entry name" value="Chemotax_Me-accpt_rcpt"/>
</dbReference>
<dbReference type="Proteomes" id="UP000008707">
    <property type="component" value="Chromosome"/>
</dbReference>
<dbReference type="InterPro" id="IPR035965">
    <property type="entry name" value="PAS-like_dom_sf"/>
</dbReference>
<reference evidence="17" key="1">
    <citation type="journal article" date="2010" name="Environ. Microbiol.">
        <title>A blueprint of ectoine metabolism from the genome of the industrial producer Halomonas elongata DSM 2581(T).</title>
        <authorList>
            <person name="Schwibbert K."/>
            <person name="Marin-Sanguino A."/>
            <person name="Bagyan I."/>
            <person name="Heidrich G."/>
            <person name="Lentzen G."/>
            <person name="Seitz H."/>
            <person name="Rampp M."/>
            <person name="Schuster S.C."/>
            <person name="Klenk H.P."/>
            <person name="Pfeiffer F."/>
            <person name="Oesterhelt D."/>
            <person name="Kunte H.J."/>
        </authorList>
    </citation>
    <scope>NUCLEOTIDE SEQUENCE</scope>
    <source>
        <strain evidence="17">Type strain: DSM 2581</strain>
    </source>
</reference>
<feature type="domain" description="HAMP" evidence="16">
    <location>
        <begin position="371"/>
        <end position="423"/>
    </location>
</feature>
<dbReference type="InterPro" id="IPR000014">
    <property type="entry name" value="PAS"/>
</dbReference>
<keyword evidence="5" id="KW-0997">Cell inner membrane</keyword>
<dbReference type="InterPro" id="IPR003122">
    <property type="entry name" value="Tar_rcpt_lig-bd"/>
</dbReference>
<dbReference type="InterPro" id="IPR003660">
    <property type="entry name" value="HAMP_dom"/>
</dbReference>
<evidence type="ECO:0000313" key="20">
    <source>
        <dbReference type="Proteomes" id="UP001322512"/>
    </source>
</evidence>
<dbReference type="CDD" id="cd11386">
    <property type="entry name" value="MCP_signal"/>
    <property type="match status" value="1"/>
</dbReference>
<reference evidence="18 20" key="4">
    <citation type="submission" date="2023-11" db="EMBL/GenBank/DDBJ databases">
        <title>MicrobeMod: A computational toolkit for identifying prokaryotic methylation and restriction-modification with nanopore sequencing.</title>
        <authorList>
            <person name="Crits-Christoph A."/>
            <person name="Kang S.C."/>
            <person name="Lee H."/>
            <person name="Ostrov N."/>
        </authorList>
    </citation>
    <scope>NUCLEOTIDE SEQUENCE [LARGE SCALE GENOMIC DNA]</scope>
    <source>
        <strain evidence="18 20">ATCC 33173</strain>
    </source>
</reference>
<dbReference type="PRINTS" id="PR00260">
    <property type="entry name" value="CHEMTRNSDUCR"/>
</dbReference>
<keyword evidence="4" id="KW-0145">Chemotaxis</keyword>
<dbReference type="GeneID" id="91011992"/>
<accession>E1VBR5</accession>
<dbReference type="eggNOG" id="COG0840">
    <property type="taxonomic scope" value="Bacteria"/>
</dbReference>